<accession>A0ABZ3CPA0</accession>
<gene>
    <name evidence="2" type="ORF">AAGT95_14115</name>
</gene>
<sequence length="184" mass="21475">MAEMLVLITAALVIVVFTLWQLKRLVSGGRRYPYIPQERLNTPTEQAFYAAIQRAMGSTLLIACKVRIADVLQVRFRKRHRRDQRWWRYFRLISSKHIDLVLCEPRGGRILAAIELDDRSHRRRDRKRRDRFVDDAFASAGVPLLRFPASGRYDAREIQERLSPYLTTSKEGSDTCPNARSTTR</sequence>
<protein>
    <submittedName>
        <fullName evidence="2">DUF2726 domain-containing protein</fullName>
    </submittedName>
</protein>
<keyword evidence="3" id="KW-1185">Reference proteome</keyword>
<dbReference type="EMBL" id="CP151919">
    <property type="protein sequence ID" value="XAD52974.1"/>
    <property type="molecule type" value="Genomic_DNA"/>
</dbReference>
<organism evidence="2 3">
    <name type="scientific">Salinicola lusitanus</name>
    <dbReference type="NCBI Taxonomy" id="1949085"/>
    <lineage>
        <taxon>Bacteria</taxon>
        <taxon>Pseudomonadati</taxon>
        <taxon>Pseudomonadota</taxon>
        <taxon>Gammaproteobacteria</taxon>
        <taxon>Oceanospirillales</taxon>
        <taxon>Halomonadaceae</taxon>
        <taxon>Salinicola</taxon>
    </lineage>
</organism>
<feature type="domain" description="DUF2726" evidence="1">
    <location>
        <begin position="39"/>
        <end position="162"/>
    </location>
</feature>
<dbReference type="InterPro" id="IPR024402">
    <property type="entry name" value="DUF2726"/>
</dbReference>
<name>A0ABZ3CPA0_9GAMM</name>
<evidence type="ECO:0000313" key="2">
    <source>
        <dbReference type="EMBL" id="XAD52974.1"/>
    </source>
</evidence>
<dbReference type="Proteomes" id="UP001453229">
    <property type="component" value="Chromosome"/>
</dbReference>
<evidence type="ECO:0000259" key="1">
    <source>
        <dbReference type="Pfam" id="PF10881"/>
    </source>
</evidence>
<evidence type="ECO:0000313" key="3">
    <source>
        <dbReference type="Proteomes" id="UP001453229"/>
    </source>
</evidence>
<reference evidence="2 3" key="1">
    <citation type="submission" date="2024-04" db="EMBL/GenBank/DDBJ databases">
        <title>Salinicola lusitanus LLJ914,a marine bacterium isolated from the Okinawa Trough.</title>
        <authorList>
            <person name="Li J."/>
        </authorList>
    </citation>
    <scope>NUCLEOTIDE SEQUENCE [LARGE SCALE GENOMIC DNA]</scope>
    <source>
        <strain evidence="2 3">LLJ914</strain>
    </source>
</reference>
<proteinExistence type="predicted"/>
<dbReference type="Pfam" id="PF10881">
    <property type="entry name" value="DUF2726"/>
    <property type="match status" value="1"/>
</dbReference>
<dbReference type="RefSeq" id="WP_342594208.1">
    <property type="nucleotide sequence ID" value="NZ_CP151919.1"/>
</dbReference>